<dbReference type="OrthoDB" id="441860at2759"/>
<dbReference type="SUPFAM" id="SSF51197">
    <property type="entry name" value="Clavaminate synthase-like"/>
    <property type="match status" value="1"/>
</dbReference>
<dbReference type="InterPro" id="IPR050910">
    <property type="entry name" value="JMJD6_ArgDemeth/LysHydrox"/>
</dbReference>
<name>A0A7J6PEE2_PEROL</name>
<feature type="compositionally biased region" description="Basic and acidic residues" evidence="1">
    <location>
        <begin position="36"/>
        <end position="46"/>
    </location>
</feature>
<evidence type="ECO:0000313" key="3">
    <source>
        <dbReference type="Proteomes" id="UP000541610"/>
    </source>
</evidence>
<evidence type="ECO:0000256" key="1">
    <source>
        <dbReference type="SAM" id="MobiDB-lite"/>
    </source>
</evidence>
<dbReference type="Gene3D" id="2.60.120.650">
    <property type="entry name" value="Cupin"/>
    <property type="match status" value="1"/>
</dbReference>
<protein>
    <submittedName>
        <fullName evidence="2">Jumonji domain-containing protein 6</fullName>
    </submittedName>
</protein>
<gene>
    <name evidence="2" type="primary">JMJD6</name>
    <name evidence="2" type="ORF">FOZ60_009978</name>
</gene>
<sequence length="411" mass="46180">MSDLITQLNRTHTQQQIIAMRSVGKATDAPPQSFTEGKRKVSDMKKLQSKKCRKTLPGSGTENCEVDLPLKSWLPREPPSDFNSRYDNITAQLGEVNPWSRLMAWREHIFEAGWNDIMTILESITGNDREEREDLIERLYTGRLHRRLVVGPSGSGEELRPNPMGETLVDSLLHGSRRWLIVPYSELLRVSESAKEALEPTTAFMFFEEKLVELREEFGLQAYHECQQQPGDVIVVPKGFWSVSLATKDSISVREPYVDPFDKGRLVSLINSLVFKPEAKVYSKIFCYDIGEIRAQSGMAEEMKKGFSQLIKDTSPLVQALEVFGVLSNCAGFHYVTGDTPREGECDKGTWRRCRARLTRLVQQASSETGAGPALRGVDASFSYIPMKLPGPVPPSRVDTGNDARHGDDEL</sequence>
<feature type="region of interest" description="Disordered" evidence="1">
    <location>
        <begin position="389"/>
        <end position="411"/>
    </location>
</feature>
<dbReference type="AlphaFoldDB" id="A0A7J6PEE2"/>
<comment type="caution">
    <text evidence="2">The sequence shown here is derived from an EMBL/GenBank/DDBJ whole genome shotgun (WGS) entry which is preliminary data.</text>
</comment>
<reference evidence="2 3" key="1">
    <citation type="submission" date="2020-04" db="EMBL/GenBank/DDBJ databases">
        <title>Perkinsus olseni comparative genomics.</title>
        <authorList>
            <person name="Bogema D.R."/>
        </authorList>
    </citation>
    <scope>NUCLEOTIDE SEQUENCE [LARGE SCALE GENOMIC DNA]</scope>
    <source>
        <strain evidence="2">00978-12</strain>
    </source>
</reference>
<dbReference type="PANTHER" id="PTHR12480">
    <property type="entry name" value="ARGININE DEMETHYLASE AND LYSYL-HYDROXYLASE JMJD"/>
    <property type="match status" value="1"/>
</dbReference>
<dbReference type="EMBL" id="JABANP010000040">
    <property type="protein sequence ID" value="KAF4693840.1"/>
    <property type="molecule type" value="Genomic_DNA"/>
</dbReference>
<proteinExistence type="predicted"/>
<organism evidence="2 3">
    <name type="scientific">Perkinsus olseni</name>
    <name type="common">Perkinsus atlanticus</name>
    <dbReference type="NCBI Taxonomy" id="32597"/>
    <lineage>
        <taxon>Eukaryota</taxon>
        <taxon>Sar</taxon>
        <taxon>Alveolata</taxon>
        <taxon>Perkinsozoa</taxon>
        <taxon>Perkinsea</taxon>
        <taxon>Perkinsida</taxon>
        <taxon>Perkinsidae</taxon>
        <taxon>Perkinsus</taxon>
    </lineage>
</organism>
<accession>A0A7J6PEE2</accession>
<feature type="region of interest" description="Disordered" evidence="1">
    <location>
        <begin position="21"/>
        <end position="60"/>
    </location>
</feature>
<dbReference type="Proteomes" id="UP000541610">
    <property type="component" value="Unassembled WGS sequence"/>
</dbReference>
<evidence type="ECO:0000313" key="2">
    <source>
        <dbReference type="EMBL" id="KAF4693840.1"/>
    </source>
</evidence>
<feature type="compositionally biased region" description="Basic and acidic residues" evidence="1">
    <location>
        <begin position="400"/>
        <end position="411"/>
    </location>
</feature>